<dbReference type="GO" id="GO:0006605">
    <property type="term" value="P:protein targeting"/>
    <property type="evidence" value="ECO:0007669"/>
    <property type="project" value="UniProtKB-UniRule"/>
</dbReference>
<evidence type="ECO:0000256" key="5">
    <source>
        <dbReference type="ARBA" id="ARBA00022927"/>
    </source>
</evidence>
<evidence type="ECO:0000256" key="4">
    <source>
        <dbReference type="ARBA" id="ARBA00022692"/>
    </source>
</evidence>
<comment type="subcellular location">
    <subcellularLocation>
        <location evidence="9">Cell membrane</location>
        <topology evidence="9">Single-pass membrane protein</topology>
    </subcellularLocation>
    <subcellularLocation>
        <location evidence="1">Membrane</location>
    </subcellularLocation>
</comment>
<dbReference type="GO" id="GO:0005886">
    <property type="term" value="C:plasma membrane"/>
    <property type="evidence" value="ECO:0007669"/>
    <property type="project" value="UniProtKB-SubCell"/>
</dbReference>
<dbReference type="InterPro" id="IPR038379">
    <property type="entry name" value="SecE_sf"/>
</dbReference>
<evidence type="ECO:0000256" key="1">
    <source>
        <dbReference type="ARBA" id="ARBA00004370"/>
    </source>
</evidence>
<evidence type="ECO:0000256" key="10">
    <source>
        <dbReference type="SAM" id="MobiDB-lite"/>
    </source>
</evidence>
<accession>A0A1I2ZPG4</accession>
<reference evidence="12" key="1">
    <citation type="submission" date="2016-10" db="EMBL/GenBank/DDBJ databases">
        <authorList>
            <person name="Varghese N."/>
            <person name="Submissions S."/>
        </authorList>
    </citation>
    <scope>NUCLEOTIDE SEQUENCE [LARGE SCALE GENOMIC DNA]</scope>
    <source>
        <strain evidence="12">DSM 17038</strain>
    </source>
</reference>
<dbReference type="AlphaFoldDB" id="A0A1I2ZPG4"/>
<dbReference type="PROSITE" id="PS01067">
    <property type="entry name" value="SECE_SEC61G"/>
    <property type="match status" value="1"/>
</dbReference>
<keyword evidence="8 9" id="KW-0472">Membrane</keyword>
<keyword evidence="5 9" id="KW-0653">Protein transport</keyword>
<dbReference type="NCBIfam" id="TIGR00964">
    <property type="entry name" value="secE_bact"/>
    <property type="match status" value="1"/>
</dbReference>
<gene>
    <name evidence="9" type="primary">secE</name>
    <name evidence="11" type="ORF">SAMN05660649_05052</name>
</gene>
<evidence type="ECO:0000256" key="6">
    <source>
        <dbReference type="ARBA" id="ARBA00022989"/>
    </source>
</evidence>
<evidence type="ECO:0000256" key="2">
    <source>
        <dbReference type="ARBA" id="ARBA00022448"/>
    </source>
</evidence>
<name>A0A1I2ZPG4_9FIRM</name>
<keyword evidence="7 9" id="KW-0811">Translocation</keyword>
<evidence type="ECO:0000256" key="9">
    <source>
        <dbReference type="HAMAP-Rule" id="MF_00422"/>
    </source>
</evidence>
<comment type="function">
    <text evidence="9">Essential subunit of the Sec protein translocation channel SecYEG. Clamps together the 2 halves of SecY. May contact the channel plug during translocation.</text>
</comment>
<dbReference type="STRING" id="341036.SAMN05660649_05052"/>
<dbReference type="Gene3D" id="1.20.5.1030">
    <property type="entry name" value="Preprotein translocase secy subunit"/>
    <property type="match status" value="1"/>
</dbReference>
<keyword evidence="4 9" id="KW-0812">Transmembrane</keyword>
<organism evidence="11 12">
    <name type="scientific">Desulfotruncus arcticus DSM 17038</name>
    <dbReference type="NCBI Taxonomy" id="1121424"/>
    <lineage>
        <taxon>Bacteria</taxon>
        <taxon>Bacillati</taxon>
        <taxon>Bacillota</taxon>
        <taxon>Clostridia</taxon>
        <taxon>Eubacteriales</taxon>
        <taxon>Desulfallaceae</taxon>
        <taxon>Desulfotruncus</taxon>
    </lineage>
</organism>
<feature type="compositionally biased region" description="Low complexity" evidence="10">
    <location>
        <begin position="33"/>
        <end position="44"/>
    </location>
</feature>
<keyword evidence="6 9" id="KW-1133">Transmembrane helix</keyword>
<dbReference type="HAMAP" id="MF_00422">
    <property type="entry name" value="SecE"/>
    <property type="match status" value="1"/>
</dbReference>
<feature type="transmembrane region" description="Helical" evidence="9">
    <location>
        <begin position="72"/>
        <end position="105"/>
    </location>
</feature>
<dbReference type="GO" id="GO:0065002">
    <property type="term" value="P:intracellular protein transmembrane transport"/>
    <property type="evidence" value="ECO:0007669"/>
    <property type="project" value="UniProtKB-UniRule"/>
</dbReference>
<feature type="region of interest" description="Disordered" evidence="10">
    <location>
        <begin position="1"/>
        <end position="47"/>
    </location>
</feature>
<proteinExistence type="inferred from homology"/>
<dbReference type="PANTHER" id="PTHR33910:SF1">
    <property type="entry name" value="PROTEIN TRANSLOCASE SUBUNIT SECE"/>
    <property type="match status" value="1"/>
</dbReference>
<keyword evidence="3 9" id="KW-1003">Cell membrane</keyword>
<dbReference type="Pfam" id="PF00584">
    <property type="entry name" value="SecE"/>
    <property type="match status" value="1"/>
</dbReference>
<protein>
    <recommendedName>
        <fullName evidence="9">Protein translocase subunit SecE</fullName>
    </recommendedName>
</protein>
<keyword evidence="12" id="KW-1185">Reference proteome</keyword>
<dbReference type="InterPro" id="IPR001901">
    <property type="entry name" value="Translocase_SecE/Sec61-g"/>
</dbReference>
<dbReference type="EMBL" id="FOOX01000034">
    <property type="protein sequence ID" value="SFH39590.1"/>
    <property type="molecule type" value="Genomic_DNA"/>
</dbReference>
<dbReference type="Proteomes" id="UP000199337">
    <property type="component" value="Unassembled WGS sequence"/>
</dbReference>
<dbReference type="InterPro" id="IPR005807">
    <property type="entry name" value="SecE_bac"/>
</dbReference>
<evidence type="ECO:0000256" key="3">
    <source>
        <dbReference type="ARBA" id="ARBA00022475"/>
    </source>
</evidence>
<dbReference type="GO" id="GO:0008320">
    <property type="term" value="F:protein transmembrane transporter activity"/>
    <property type="evidence" value="ECO:0007669"/>
    <property type="project" value="UniProtKB-UniRule"/>
</dbReference>
<evidence type="ECO:0000313" key="11">
    <source>
        <dbReference type="EMBL" id="SFH39590.1"/>
    </source>
</evidence>
<comment type="subunit">
    <text evidence="9">Component of the Sec protein translocase complex. Heterotrimer consisting of SecY, SecE and SecG subunits. The heterotrimers can form oligomers, although 1 heterotrimer is thought to be able to translocate proteins. Interacts with the ribosome. Interacts with SecDF, and other proteins may be involved. Interacts with SecA.</text>
</comment>
<dbReference type="GO" id="GO:0043952">
    <property type="term" value="P:protein transport by the Sec complex"/>
    <property type="evidence" value="ECO:0007669"/>
    <property type="project" value="UniProtKB-UniRule"/>
</dbReference>
<dbReference type="GO" id="GO:0009306">
    <property type="term" value="P:protein secretion"/>
    <property type="evidence" value="ECO:0007669"/>
    <property type="project" value="UniProtKB-UniRule"/>
</dbReference>
<evidence type="ECO:0000313" key="12">
    <source>
        <dbReference type="Proteomes" id="UP000199337"/>
    </source>
</evidence>
<sequence>MMAEVNKQDKSNKKDKNSGKELVKKERKETVKKAAANKPAANKPNRIESARTYIRGVMNELKKVHWPNRRETAIYTSVVVVSVVFVGVLIWVFDALLGAVMGVLIK</sequence>
<comment type="similarity">
    <text evidence="9">Belongs to the SecE/SEC61-gamma family.</text>
</comment>
<evidence type="ECO:0000256" key="8">
    <source>
        <dbReference type="ARBA" id="ARBA00023136"/>
    </source>
</evidence>
<dbReference type="PANTHER" id="PTHR33910">
    <property type="entry name" value="PROTEIN TRANSLOCASE SUBUNIT SECE"/>
    <property type="match status" value="1"/>
</dbReference>
<evidence type="ECO:0000256" key="7">
    <source>
        <dbReference type="ARBA" id="ARBA00023010"/>
    </source>
</evidence>
<keyword evidence="2 9" id="KW-0813">Transport</keyword>
<feature type="compositionally biased region" description="Basic and acidic residues" evidence="10">
    <location>
        <begin position="1"/>
        <end position="32"/>
    </location>
</feature>